<dbReference type="AlphaFoldDB" id="A0AAW1Q341"/>
<dbReference type="Gene3D" id="3.10.450.40">
    <property type="match status" value="1"/>
</dbReference>
<feature type="compositionally biased region" description="Basic residues" evidence="1">
    <location>
        <begin position="210"/>
        <end position="223"/>
    </location>
</feature>
<gene>
    <name evidence="2" type="ORF">WJX74_008289</name>
</gene>
<dbReference type="Proteomes" id="UP001438707">
    <property type="component" value="Unassembled WGS sequence"/>
</dbReference>
<feature type="region of interest" description="Disordered" evidence="1">
    <location>
        <begin position="1"/>
        <end position="67"/>
    </location>
</feature>
<sequence length="223" mass="23666">MATLDPAAPAQEASETPVVDAVAAEQPAAAPAAAQAAAGDAAPAEAREPEAAVEGREADGSKPKDPPVHIGFKQFDSAEAALKYFYDLVKCLRREQDINEYEHKMVYDLLEKGHPSAAQKIGCGVAAFQIMKHHDIDSECFFVIRTDGSREDFSIRKSVASLFPIWGQQNPMKAAARATDRGRGLGRGPGRGRGEGRGGGGRGRGGGRGFRARGRGGRRGRGR</sequence>
<accession>A0AAW1Q341</accession>
<proteinExistence type="predicted"/>
<evidence type="ECO:0000313" key="2">
    <source>
        <dbReference type="EMBL" id="KAK9816400.1"/>
    </source>
</evidence>
<evidence type="ECO:0000256" key="1">
    <source>
        <dbReference type="SAM" id="MobiDB-lite"/>
    </source>
</evidence>
<dbReference type="PANTHER" id="PTHR33415">
    <property type="entry name" value="PROTEIN EMBRYO DEFECTIVE 514"/>
    <property type="match status" value="1"/>
</dbReference>
<dbReference type="InterPro" id="IPR044673">
    <property type="entry name" value="DCL-like"/>
</dbReference>
<dbReference type="EMBL" id="JALJOS010000076">
    <property type="protein sequence ID" value="KAK9816400.1"/>
    <property type="molecule type" value="Genomic_DNA"/>
</dbReference>
<protein>
    <submittedName>
        <fullName evidence="2">Uncharacterized protein</fullName>
    </submittedName>
</protein>
<feature type="compositionally biased region" description="Low complexity" evidence="1">
    <location>
        <begin position="17"/>
        <end position="44"/>
    </location>
</feature>
<dbReference type="PANTHER" id="PTHR33415:SF12">
    <property type="entry name" value="PROTEIN EMBRYO DEFECTIVE 514"/>
    <property type="match status" value="1"/>
</dbReference>
<organism evidence="2 3">
    <name type="scientific">Apatococcus lobatus</name>
    <dbReference type="NCBI Taxonomy" id="904363"/>
    <lineage>
        <taxon>Eukaryota</taxon>
        <taxon>Viridiplantae</taxon>
        <taxon>Chlorophyta</taxon>
        <taxon>core chlorophytes</taxon>
        <taxon>Trebouxiophyceae</taxon>
        <taxon>Chlorellales</taxon>
        <taxon>Chlorellaceae</taxon>
        <taxon>Apatococcus</taxon>
    </lineage>
</organism>
<dbReference type="Pfam" id="PF11523">
    <property type="entry name" value="DUF3223"/>
    <property type="match status" value="1"/>
</dbReference>
<keyword evidence="3" id="KW-1185">Reference proteome</keyword>
<reference evidence="2 3" key="1">
    <citation type="journal article" date="2024" name="Nat. Commun.">
        <title>Phylogenomics reveals the evolutionary origins of lichenization in chlorophyte algae.</title>
        <authorList>
            <person name="Puginier C."/>
            <person name="Libourel C."/>
            <person name="Otte J."/>
            <person name="Skaloud P."/>
            <person name="Haon M."/>
            <person name="Grisel S."/>
            <person name="Petersen M."/>
            <person name="Berrin J.G."/>
            <person name="Delaux P.M."/>
            <person name="Dal Grande F."/>
            <person name="Keller J."/>
        </authorList>
    </citation>
    <scope>NUCLEOTIDE SEQUENCE [LARGE SCALE GENOMIC DNA]</scope>
    <source>
        <strain evidence="2 3">SAG 2145</strain>
    </source>
</reference>
<comment type="caution">
    <text evidence="2">The sequence shown here is derived from an EMBL/GenBank/DDBJ whole genome shotgun (WGS) entry which is preliminary data.</text>
</comment>
<evidence type="ECO:0000313" key="3">
    <source>
        <dbReference type="Proteomes" id="UP001438707"/>
    </source>
</evidence>
<feature type="compositionally biased region" description="Gly residues" evidence="1">
    <location>
        <begin position="185"/>
        <end position="209"/>
    </location>
</feature>
<feature type="compositionally biased region" description="Basic and acidic residues" evidence="1">
    <location>
        <begin position="45"/>
        <end position="67"/>
    </location>
</feature>
<name>A0AAW1Q341_9CHLO</name>
<feature type="region of interest" description="Disordered" evidence="1">
    <location>
        <begin position="174"/>
        <end position="223"/>
    </location>
</feature>